<dbReference type="Proteomes" id="UP001213000">
    <property type="component" value="Unassembled WGS sequence"/>
</dbReference>
<keyword evidence="3" id="KW-1185">Reference proteome</keyword>
<evidence type="ECO:0000313" key="3">
    <source>
        <dbReference type="Proteomes" id="UP001213000"/>
    </source>
</evidence>
<sequence>MGDVSRRLDVVPDAPHVPSNTLTHQQLSPFTDTQHTESDLDDDDSDDYFHYGFPQPPSITPALRRMRSSPWYSQQLEAISSKPERRHSVSPLIQNPDGWTHPLLRSDPQSSTGQDAEISRELARMGLVPRETPQKAKEDPAENHRCQRSPLLQSPSRRLENLPPPVPAPSIPLPRLPRIIRKVASMRSESKQVEHVAESVAPPRRPVPKIRSLKFMSGSMLGSTNSQPTRLEERKRSWSFSRPTSFQKPKVIPAQNAPYITLNGVNNLSASCDPPSLAFASPAVYSNPCLLGNNQELSTGATVAFNPEGHFDLSRSTTASLAPPFAHRVSRSSGSASNRYSNNSCGESTLPNVGASPGKTGSTISHDHPGPSQQRPAHPLYSVSSEGKGKNASSGPLLQGAKSFINITPEKRNGRRSRPKSGSSSYGLGIEGGDVGHQVGTAVKGKGEKVRRLFARASNGVVDWGRQLTGRSTRSVAASSTSGSLAPLTGERSSK</sequence>
<evidence type="ECO:0000313" key="2">
    <source>
        <dbReference type="EMBL" id="KAJ3571757.1"/>
    </source>
</evidence>
<feature type="region of interest" description="Disordered" evidence="1">
    <location>
        <begin position="1"/>
        <end position="50"/>
    </location>
</feature>
<dbReference type="AlphaFoldDB" id="A0AAD5YWC2"/>
<organism evidence="2 3">
    <name type="scientific">Leucocoprinus birnbaumii</name>
    <dbReference type="NCBI Taxonomy" id="56174"/>
    <lineage>
        <taxon>Eukaryota</taxon>
        <taxon>Fungi</taxon>
        <taxon>Dikarya</taxon>
        <taxon>Basidiomycota</taxon>
        <taxon>Agaricomycotina</taxon>
        <taxon>Agaricomycetes</taxon>
        <taxon>Agaricomycetidae</taxon>
        <taxon>Agaricales</taxon>
        <taxon>Agaricineae</taxon>
        <taxon>Agaricaceae</taxon>
        <taxon>Leucocoprinus</taxon>
    </lineage>
</organism>
<feature type="compositionally biased region" description="Low complexity" evidence="1">
    <location>
        <begin position="470"/>
        <end position="484"/>
    </location>
</feature>
<proteinExistence type="predicted"/>
<feature type="region of interest" description="Disordered" evidence="1">
    <location>
        <begin position="78"/>
        <end position="170"/>
    </location>
</feature>
<feature type="compositionally biased region" description="Basic and acidic residues" evidence="1">
    <location>
        <begin position="132"/>
        <end position="145"/>
    </location>
</feature>
<feature type="compositionally biased region" description="Polar residues" evidence="1">
    <location>
        <begin position="220"/>
        <end position="229"/>
    </location>
</feature>
<comment type="caution">
    <text evidence="2">The sequence shown here is derived from an EMBL/GenBank/DDBJ whole genome shotgun (WGS) entry which is preliminary data.</text>
</comment>
<feature type="compositionally biased region" description="Polar residues" evidence="1">
    <location>
        <begin position="18"/>
        <end position="33"/>
    </location>
</feature>
<name>A0AAD5YWC2_9AGAR</name>
<gene>
    <name evidence="2" type="ORF">NP233_g3542</name>
</gene>
<reference evidence="2" key="1">
    <citation type="submission" date="2022-07" db="EMBL/GenBank/DDBJ databases">
        <title>Genome Sequence of Leucocoprinus birnbaumii.</title>
        <authorList>
            <person name="Buettner E."/>
        </authorList>
    </citation>
    <scope>NUCLEOTIDE SEQUENCE</scope>
    <source>
        <strain evidence="2">VT141</strain>
    </source>
</reference>
<dbReference type="EMBL" id="JANIEX010000171">
    <property type="protein sequence ID" value="KAJ3571757.1"/>
    <property type="molecule type" value="Genomic_DNA"/>
</dbReference>
<protein>
    <submittedName>
        <fullName evidence="2">Uncharacterized protein</fullName>
    </submittedName>
</protein>
<feature type="region of interest" description="Disordered" evidence="1">
    <location>
        <begin position="326"/>
        <end position="448"/>
    </location>
</feature>
<feature type="compositionally biased region" description="Low complexity" evidence="1">
    <location>
        <begin position="331"/>
        <end position="344"/>
    </location>
</feature>
<feature type="region of interest" description="Disordered" evidence="1">
    <location>
        <begin position="467"/>
        <end position="495"/>
    </location>
</feature>
<evidence type="ECO:0000256" key="1">
    <source>
        <dbReference type="SAM" id="MobiDB-lite"/>
    </source>
</evidence>
<accession>A0AAD5YWC2</accession>
<feature type="region of interest" description="Disordered" evidence="1">
    <location>
        <begin position="218"/>
        <end position="244"/>
    </location>
</feature>
<feature type="compositionally biased region" description="Basic and acidic residues" evidence="1">
    <location>
        <begin position="1"/>
        <end position="10"/>
    </location>
</feature>